<evidence type="ECO:0000313" key="3">
    <source>
        <dbReference type="Proteomes" id="UP001083770"/>
    </source>
</evidence>
<name>A0ABT4LU61_9PROT</name>
<organism evidence="2 3">
    <name type="scientific">Henriciella marina</name>
    <dbReference type="NCBI Taxonomy" id="453851"/>
    <lineage>
        <taxon>Bacteria</taxon>
        <taxon>Pseudomonadati</taxon>
        <taxon>Pseudomonadota</taxon>
        <taxon>Alphaproteobacteria</taxon>
        <taxon>Hyphomonadales</taxon>
        <taxon>Hyphomonadaceae</taxon>
        <taxon>Henriciella</taxon>
    </lineage>
</organism>
<accession>A0ABT4LU61</accession>
<gene>
    <name evidence="2" type="ORF">O4G74_06280</name>
</gene>
<dbReference type="RefSeq" id="WP_269401782.1">
    <property type="nucleotide sequence ID" value="NZ_JAPWGW010000001.1"/>
</dbReference>
<dbReference type="SUPFAM" id="SSF55874">
    <property type="entry name" value="ATPase domain of HSP90 chaperone/DNA topoisomerase II/histidine kinase"/>
    <property type="match status" value="1"/>
</dbReference>
<evidence type="ECO:0000313" key="2">
    <source>
        <dbReference type="EMBL" id="MCZ4297662.1"/>
    </source>
</evidence>
<proteinExistence type="predicted"/>
<evidence type="ECO:0000256" key="1">
    <source>
        <dbReference type="SAM" id="MobiDB-lite"/>
    </source>
</evidence>
<reference evidence="2" key="1">
    <citation type="submission" date="2022-12" db="EMBL/GenBank/DDBJ databases">
        <title>Bacterial isolates from different developmental stages of Nematostella vectensis.</title>
        <authorList>
            <person name="Fraune S."/>
        </authorList>
    </citation>
    <scope>NUCLEOTIDE SEQUENCE</scope>
    <source>
        <strain evidence="2">G21632-S1</strain>
    </source>
</reference>
<keyword evidence="3" id="KW-1185">Reference proteome</keyword>
<feature type="region of interest" description="Disordered" evidence="1">
    <location>
        <begin position="359"/>
        <end position="393"/>
    </location>
</feature>
<dbReference type="GO" id="GO:0005524">
    <property type="term" value="F:ATP binding"/>
    <property type="evidence" value="ECO:0007669"/>
    <property type="project" value="UniProtKB-KW"/>
</dbReference>
<dbReference type="InterPro" id="IPR036890">
    <property type="entry name" value="HATPase_C_sf"/>
</dbReference>
<keyword evidence="2" id="KW-0547">Nucleotide-binding</keyword>
<dbReference type="Gene3D" id="3.30.565.10">
    <property type="entry name" value="Histidine kinase-like ATPase, C-terminal domain"/>
    <property type="match status" value="1"/>
</dbReference>
<dbReference type="Pfam" id="PF13589">
    <property type="entry name" value="HATPase_c_3"/>
    <property type="match status" value="1"/>
</dbReference>
<keyword evidence="2" id="KW-0067">ATP-binding</keyword>
<sequence length="557" mass="62948">MVKKQLRVDTSPDKQFLIDTFSRDASAIDCIFDLLDNSIDAGSAHLRFLGAKPDQEGLLKTYDPIEIKLFVSARGVKIVDNSGGMTSADLENSILKFGHRSAQPFSIGMYGVGLNRAIFKLGEHTTISTHTGTERSHVSLDMTSYRSDDDEWLIEGETESSKSQASTTIKITNPPASIVRHLSDTSFTDRLSTEASIRYCRFLERGLSLNINKNGIQPRSVVVRENGPFKPLTKDFQMPSGVRVSIVAGQHEEHRFKREPDYDKAINTALGSEYGWSVSCNGRVVVRADRSPKTGWDQNWHNEFNGFVGSVSFSAENGQLLPWNSPKNDVVVSDDTYQQVLEDMRQFTRNWRSFISSMKRQPKNSTIHPPPAKPKAPKKPPVKPKRRTSQKSITKPIGYRTVLPVDINEIYCSDKLLDLVHEAKRHDLYDCRYSGLALIRMLFEIGAAVFFIRHKLYQTMIDGCIKIEESSRGAPLSSKKKKDFYPSLSVLIDYLSQNYSDWDLGQAKMLKPSLDKFKHHKSDLNSAIHHPITTISTHKAISIRDEVMPVLRHFIEQ</sequence>
<dbReference type="EMBL" id="JAPWGW010000001">
    <property type="protein sequence ID" value="MCZ4297662.1"/>
    <property type="molecule type" value="Genomic_DNA"/>
</dbReference>
<dbReference type="Proteomes" id="UP001083770">
    <property type="component" value="Unassembled WGS sequence"/>
</dbReference>
<comment type="caution">
    <text evidence="2">The sequence shown here is derived from an EMBL/GenBank/DDBJ whole genome shotgun (WGS) entry which is preliminary data.</text>
</comment>
<protein>
    <submittedName>
        <fullName evidence="2">ATP-binding protein</fullName>
    </submittedName>
</protein>
<feature type="compositionally biased region" description="Basic residues" evidence="1">
    <location>
        <begin position="375"/>
        <end position="389"/>
    </location>
</feature>